<evidence type="ECO:0000313" key="2">
    <source>
        <dbReference type="Proteomes" id="UP000537131"/>
    </source>
</evidence>
<evidence type="ECO:0000313" key="1">
    <source>
        <dbReference type="EMBL" id="NMM65232.1"/>
    </source>
</evidence>
<name>A0A7Y0ELD2_9CLOT</name>
<dbReference type="RefSeq" id="WP_169299813.1">
    <property type="nucleotide sequence ID" value="NZ_JABBNI010000063.1"/>
</dbReference>
<gene>
    <name evidence="1" type="ORF">HBE96_21855</name>
</gene>
<keyword evidence="2" id="KW-1185">Reference proteome</keyword>
<reference evidence="1 2" key="2">
    <citation type="submission" date="2020-06" db="EMBL/GenBank/DDBJ databases">
        <title>Complete Genome Sequence of Clostridium muelleri sp. nov. P21T, an Acid-Alcohol Producing Acetogen Isolated from Old Hay.</title>
        <authorList>
            <person name="Duncan K.E."/>
            <person name="Tanner R.S."/>
        </authorList>
    </citation>
    <scope>NUCLEOTIDE SEQUENCE [LARGE SCALE GENOMIC DNA]</scope>
    <source>
        <strain evidence="1 2">P21</strain>
    </source>
</reference>
<proteinExistence type="predicted"/>
<sequence>MKEKVYCEVLKEYKVPSSNDEKAIYLVRYGYVDWYRDGNKRLAVYILMQYNGRIKYINPAHLLVEKDKNGRSDFSRVMKMIGLLMREFKLSDRSK</sequence>
<dbReference type="AlphaFoldDB" id="A0A7Y0ELD2"/>
<accession>A0A7Y0ELD2</accession>
<dbReference type="EMBL" id="JABBNI010000063">
    <property type="protein sequence ID" value="NMM65232.1"/>
    <property type="molecule type" value="Genomic_DNA"/>
</dbReference>
<dbReference type="Proteomes" id="UP000537131">
    <property type="component" value="Unassembled WGS sequence"/>
</dbReference>
<reference evidence="1 2" key="1">
    <citation type="submission" date="2020-04" db="EMBL/GenBank/DDBJ databases">
        <authorList>
            <person name="Doyle D.A."/>
        </authorList>
    </citation>
    <scope>NUCLEOTIDE SEQUENCE [LARGE SCALE GENOMIC DNA]</scope>
    <source>
        <strain evidence="1 2">P21</strain>
    </source>
</reference>
<protein>
    <submittedName>
        <fullName evidence="1">Uncharacterized protein</fullName>
    </submittedName>
</protein>
<organism evidence="1 2">
    <name type="scientific">Clostridium muellerianum</name>
    <dbReference type="NCBI Taxonomy" id="2716538"/>
    <lineage>
        <taxon>Bacteria</taxon>
        <taxon>Bacillati</taxon>
        <taxon>Bacillota</taxon>
        <taxon>Clostridia</taxon>
        <taxon>Eubacteriales</taxon>
        <taxon>Clostridiaceae</taxon>
        <taxon>Clostridium</taxon>
    </lineage>
</organism>
<comment type="caution">
    <text evidence="1">The sequence shown here is derived from an EMBL/GenBank/DDBJ whole genome shotgun (WGS) entry which is preliminary data.</text>
</comment>